<comment type="caution">
    <text evidence="2">The sequence shown here is derived from an EMBL/GenBank/DDBJ whole genome shotgun (WGS) entry which is preliminary data.</text>
</comment>
<evidence type="ECO:0000313" key="3">
    <source>
        <dbReference type="Proteomes" id="UP000630353"/>
    </source>
</evidence>
<dbReference type="RefSeq" id="WP_189989214.1">
    <property type="nucleotide sequence ID" value="NZ_BMZS01000004.1"/>
</dbReference>
<keyword evidence="3" id="KW-1185">Reference proteome</keyword>
<gene>
    <name evidence="2" type="ORF">GCM10017083_21490</name>
</gene>
<protein>
    <submittedName>
        <fullName evidence="2">Uncharacterized protein</fullName>
    </submittedName>
</protein>
<reference evidence="2" key="1">
    <citation type="journal article" date="2014" name="Int. J. Syst. Evol. Microbiol.">
        <title>Complete genome sequence of Corynebacterium casei LMG S-19264T (=DSM 44701T), isolated from a smear-ripened cheese.</title>
        <authorList>
            <consortium name="US DOE Joint Genome Institute (JGI-PGF)"/>
            <person name="Walter F."/>
            <person name="Albersmeier A."/>
            <person name="Kalinowski J."/>
            <person name="Ruckert C."/>
        </authorList>
    </citation>
    <scope>NUCLEOTIDE SEQUENCE</scope>
    <source>
        <strain evidence="2">KCTC 42651</strain>
    </source>
</reference>
<accession>A0A919CPJ2</accession>
<dbReference type="EMBL" id="BMZS01000004">
    <property type="protein sequence ID" value="GHD49334.1"/>
    <property type="molecule type" value="Genomic_DNA"/>
</dbReference>
<proteinExistence type="predicted"/>
<organism evidence="2 3">
    <name type="scientific">Thalassobaculum fulvum</name>
    <dbReference type="NCBI Taxonomy" id="1633335"/>
    <lineage>
        <taxon>Bacteria</taxon>
        <taxon>Pseudomonadati</taxon>
        <taxon>Pseudomonadota</taxon>
        <taxon>Alphaproteobacteria</taxon>
        <taxon>Rhodospirillales</taxon>
        <taxon>Thalassobaculaceae</taxon>
        <taxon>Thalassobaculum</taxon>
    </lineage>
</organism>
<keyword evidence="1" id="KW-0175">Coiled coil</keyword>
<sequence length="593" mass="64952">MANVQPPPSPVTGRTPWDAVTEIAGRLGPLVLAAAVFVGGSMWFYIEFAKINQEKVVLARQVETSAKEAEARTRAQYEEQLRSQLNSLLQVSKHVGEQQEQQIKIASEFHELHETKLKQLTALEEKTRQLIADSREAERKAGVLQEQANRALAEQKRTQEDLDTTRSRLRSVQAELEAKEKQLAVKERELDGRATQIQGLQSELVEFASRFIDSDNDVDADLIAVARTIVASFGDPAGVLVGFAADAAADRKMLEKLVGLPDDKLQAIVASVPGFDFWFRAGDLDSRAGEQIYFGVIGQESHALRRIAILSTRENKVVDIEYAQDVIMVDGPSETNWLVTQRLIASRNNGRVDLDKVRGPIAGDGSWDLARFIQAEDRNVRIEGLQGDMRPLRIVSFPDLKVLEPELYGRLTDNRTGRIRIAQVERAQAVTPDNVLGTLPDGFPDDARAVLAQTLVAVVARDPEAMRRYVLRQVQDEQLGELASLVLGPDFAVTGAERLLCAPLAADRPGPSAGPVTQQAIQSAPPPPACIGTEAGASELVVHARYAEQPGQPAEGRIRLTLRRSGDQLPWALAAITDLGADGRVSAVHQRSN</sequence>
<dbReference type="Proteomes" id="UP000630353">
    <property type="component" value="Unassembled WGS sequence"/>
</dbReference>
<name>A0A919CPJ2_9PROT</name>
<reference evidence="2" key="2">
    <citation type="submission" date="2020-09" db="EMBL/GenBank/DDBJ databases">
        <authorList>
            <person name="Sun Q."/>
            <person name="Kim S."/>
        </authorList>
    </citation>
    <scope>NUCLEOTIDE SEQUENCE</scope>
    <source>
        <strain evidence="2">KCTC 42651</strain>
    </source>
</reference>
<dbReference type="AlphaFoldDB" id="A0A919CPJ2"/>
<evidence type="ECO:0000256" key="1">
    <source>
        <dbReference type="SAM" id="Coils"/>
    </source>
</evidence>
<feature type="coiled-coil region" evidence="1">
    <location>
        <begin position="120"/>
        <end position="189"/>
    </location>
</feature>
<evidence type="ECO:0000313" key="2">
    <source>
        <dbReference type="EMBL" id="GHD49334.1"/>
    </source>
</evidence>